<keyword evidence="2" id="KW-0472">Membrane</keyword>
<feature type="transmembrane region" description="Helical" evidence="2">
    <location>
        <begin position="36"/>
        <end position="69"/>
    </location>
</feature>
<feature type="region of interest" description="Disordered" evidence="1">
    <location>
        <begin position="163"/>
        <end position="201"/>
    </location>
</feature>
<proteinExistence type="predicted"/>
<accession>A0A6J4LTP8</accession>
<evidence type="ECO:0000256" key="1">
    <source>
        <dbReference type="SAM" id="MobiDB-lite"/>
    </source>
</evidence>
<organism evidence="3">
    <name type="scientific">uncultured Nocardioidaceae bacterium</name>
    <dbReference type="NCBI Taxonomy" id="253824"/>
    <lineage>
        <taxon>Bacteria</taxon>
        <taxon>Bacillati</taxon>
        <taxon>Actinomycetota</taxon>
        <taxon>Actinomycetes</taxon>
        <taxon>Propionibacteriales</taxon>
        <taxon>Nocardioidaceae</taxon>
        <taxon>environmental samples</taxon>
    </lineage>
</organism>
<evidence type="ECO:0000313" key="3">
    <source>
        <dbReference type="EMBL" id="CAA9340597.1"/>
    </source>
</evidence>
<keyword evidence="2" id="KW-0812">Transmembrane</keyword>
<protein>
    <submittedName>
        <fullName evidence="3">Putative membrane protein</fullName>
    </submittedName>
</protein>
<evidence type="ECO:0000256" key="2">
    <source>
        <dbReference type="SAM" id="Phobius"/>
    </source>
</evidence>
<dbReference type="AlphaFoldDB" id="A0A6J4LTP8"/>
<dbReference type="Pfam" id="PF11292">
    <property type="entry name" value="DUF3093"/>
    <property type="match status" value="1"/>
</dbReference>
<keyword evidence="2" id="KW-1133">Transmembrane helix</keyword>
<dbReference type="EMBL" id="CADCUH010000088">
    <property type="protein sequence ID" value="CAA9340597.1"/>
    <property type="molecule type" value="Genomic_DNA"/>
</dbReference>
<reference evidence="3" key="1">
    <citation type="submission" date="2020-02" db="EMBL/GenBank/DDBJ databases">
        <authorList>
            <person name="Meier V. D."/>
        </authorList>
    </citation>
    <scope>NUCLEOTIDE SEQUENCE</scope>
    <source>
        <strain evidence="3">AVDCRST_MAG36</strain>
    </source>
</reference>
<sequence length="201" mass="20948">MAQDPAPTASPAGPEAVRYAETLRVPLRWWALATTFHATVLVAFAVAVPLAVALGVAAALVGLTTVWFLSYGRARVVVTDRVFRAGRAQVPVTLLDDPRPLTGEETWHAAGPGADARAYLLLRPYLRGSVMVQLVDPADPTPYWLVSSRRPSRLAAALAAAVPAPGTSRDAGVGGGRGVSTPGHGAEWAEPDPGGTARVTD</sequence>
<name>A0A6J4LTP8_9ACTN</name>
<gene>
    <name evidence="3" type="ORF">AVDCRST_MAG36-1381</name>
</gene>
<dbReference type="InterPro" id="IPR021443">
    <property type="entry name" value="DUF3093"/>
</dbReference>